<proteinExistence type="predicted"/>
<keyword evidence="1" id="KW-0812">Transmembrane</keyword>
<evidence type="ECO:0000313" key="4">
    <source>
        <dbReference type="Proteomes" id="UP000269265"/>
    </source>
</evidence>
<feature type="domain" description="DUF3592" evidence="2">
    <location>
        <begin position="63"/>
        <end position="142"/>
    </location>
</feature>
<dbReference type="RefSeq" id="WP_125245649.1">
    <property type="nucleotide sequence ID" value="NZ_RSED01000047.1"/>
</dbReference>
<dbReference type="AlphaFoldDB" id="A0A3R8S555"/>
<feature type="transmembrane region" description="Helical" evidence="1">
    <location>
        <begin position="148"/>
        <end position="169"/>
    </location>
</feature>
<dbReference type="EMBL" id="RSED01000047">
    <property type="protein sequence ID" value="RRR99892.1"/>
    <property type="molecule type" value="Genomic_DNA"/>
</dbReference>
<dbReference type="InterPro" id="IPR021994">
    <property type="entry name" value="DUF3592"/>
</dbReference>
<accession>A0A3R8S555</accession>
<organism evidence="3 4">
    <name type="scientific">Aquabacterium soli</name>
    <dbReference type="NCBI Taxonomy" id="2493092"/>
    <lineage>
        <taxon>Bacteria</taxon>
        <taxon>Pseudomonadati</taxon>
        <taxon>Pseudomonadota</taxon>
        <taxon>Betaproteobacteria</taxon>
        <taxon>Burkholderiales</taxon>
        <taxon>Aquabacterium</taxon>
    </lineage>
</organism>
<evidence type="ECO:0000259" key="2">
    <source>
        <dbReference type="Pfam" id="PF12158"/>
    </source>
</evidence>
<keyword evidence="4" id="KW-1185">Reference proteome</keyword>
<keyword evidence="1" id="KW-1133">Transmembrane helix</keyword>
<name>A0A3R8S555_9BURK</name>
<dbReference type="Proteomes" id="UP000269265">
    <property type="component" value="Unassembled WGS sequence"/>
</dbReference>
<reference evidence="3 4" key="1">
    <citation type="submission" date="2018-12" db="EMBL/GenBank/DDBJ databases">
        <title>The whole draft genome of Aquabacterium sp. SJQ9.</title>
        <authorList>
            <person name="Sun L."/>
            <person name="Gao X."/>
            <person name="Chen W."/>
            <person name="Huang K."/>
        </authorList>
    </citation>
    <scope>NUCLEOTIDE SEQUENCE [LARGE SCALE GENOMIC DNA]</scope>
    <source>
        <strain evidence="3 4">SJQ9</strain>
    </source>
</reference>
<gene>
    <name evidence="3" type="ORF">EIP75_23660</name>
</gene>
<protein>
    <submittedName>
        <fullName evidence="3">DUF3592 domain-containing protein</fullName>
    </submittedName>
</protein>
<keyword evidence="1" id="KW-0472">Membrane</keyword>
<dbReference type="Pfam" id="PF12158">
    <property type="entry name" value="DUF3592"/>
    <property type="match status" value="1"/>
</dbReference>
<dbReference type="OrthoDB" id="7855841at2"/>
<evidence type="ECO:0000313" key="3">
    <source>
        <dbReference type="EMBL" id="RRR99892.1"/>
    </source>
</evidence>
<evidence type="ECO:0000256" key="1">
    <source>
        <dbReference type="SAM" id="Phobius"/>
    </source>
</evidence>
<comment type="caution">
    <text evidence="3">The sequence shown here is derived from an EMBL/GenBank/DDBJ whole genome shotgun (WGS) entry which is preliminary data.</text>
</comment>
<sequence length="173" mass="19263">MKLFIAALLLIFLVVLASLSGIWPIAYFSSAAYIGYAALEVIIRTKYSFASRRWPTAPTQRVRARVEDTEDIDDGSSTRTLKVRYRYEVNGIAYQGQQLRFPFGIVPSVETMPSQAKQINGKRSLARYHPQKPEISVLQPGLSLLDGIALTVFFLCAFPLTFALLMLGVNALS</sequence>